<evidence type="ECO:0000256" key="3">
    <source>
        <dbReference type="PROSITE-ProRule" id="PRU00023"/>
    </source>
</evidence>
<sequence length="174" mass="19200">MTAEEGASLKEQLIEAVRRNNTDLLEQVLGEFGEDATGKAELINSAKDALGNYVLHVGALYGSYEAVDILLDQEGVEVDPVNGIEGDTPLHSIVRYSKEEPEHGRFMMEMLIDAGCDPRIKNKRQQKPLDLVDKREEPEIVNILQGAEYAAMMGPQEESKDLDDDPNDAPSDSD</sequence>
<gene>
    <name evidence="5" type="ORF">TRICI_003590</name>
</gene>
<dbReference type="InterPro" id="IPR036770">
    <property type="entry name" value="Ankyrin_rpt-contain_sf"/>
</dbReference>
<dbReference type="OrthoDB" id="9995210at2759"/>
<evidence type="ECO:0000256" key="2">
    <source>
        <dbReference type="ARBA" id="ARBA00023043"/>
    </source>
</evidence>
<feature type="region of interest" description="Disordered" evidence="4">
    <location>
        <begin position="149"/>
        <end position="174"/>
    </location>
</feature>
<dbReference type="PANTHER" id="PTHR24180">
    <property type="entry name" value="CYCLIN-DEPENDENT KINASE INHIBITOR 2C-RELATED"/>
    <property type="match status" value="1"/>
</dbReference>
<keyword evidence="1" id="KW-0677">Repeat</keyword>
<dbReference type="Pfam" id="PF12796">
    <property type="entry name" value="Ank_2"/>
    <property type="match status" value="1"/>
</dbReference>
<reference evidence="5" key="1">
    <citation type="journal article" date="2019" name="G3 (Bethesda)">
        <title>Genome Assemblies of Two Rare Opportunistic Yeast Pathogens: Diutina rugosa (syn. Candida rugosa) and Trichomonascus ciferrii (syn. Candida ciferrii).</title>
        <authorList>
            <person name="Mixao V."/>
            <person name="Saus E."/>
            <person name="Hansen A.P."/>
            <person name="Lass-Florl C."/>
            <person name="Gabaldon T."/>
        </authorList>
    </citation>
    <scope>NUCLEOTIDE SEQUENCE</scope>
    <source>
        <strain evidence="5">CBS 4856</strain>
    </source>
</reference>
<comment type="caution">
    <text evidence="5">The sequence shown here is derived from an EMBL/GenBank/DDBJ whole genome shotgun (WGS) entry which is preliminary data.</text>
</comment>
<organism evidence="5 6">
    <name type="scientific">Trichomonascus ciferrii</name>
    <dbReference type="NCBI Taxonomy" id="44093"/>
    <lineage>
        <taxon>Eukaryota</taxon>
        <taxon>Fungi</taxon>
        <taxon>Dikarya</taxon>
        <taxon>Ascomycota</taxon>
        <taxon>Saccharomycotina</taxon>
        <taxon>Dipodascomycetes</taxon>
        <taxon>Dipodascales</taxon>
        <taxon>Trichomonascaceae</taxon>
        <taxon>Trichomonascus</taxon>
        <taxon>Trichomonascus ciferrii complex</taxon>
    </lineage>
</organism>
<dbReference type="Proteomes" id="UP000761534">
    <property type="component" value="Unassembled WGS sequence"/>
</dbReference>
<name>A0A642V3G8_9ASCO</name>
<feature type="compositionally biased region" description="Acidic residues" evidence="4">
    <location>
        <begin position="160"/>
        <end position="174"/>
    </location>
</feature>
<evidence type="ECO:0000313" key="6">
    <source>
        <dbReference type="Proteomes" id="UP000761534"/>
    </source>
</evidence>
<dbReference type="InterPro" id="IPR051637">
    <property type="entry name" value="Ank_repeat_dom-contain_49"/>
</dbReference>
<accession>A0A642V3G8</accession>
<protein>
    <submittedName>
        <fullName evidence="5">Uncharacterized protein</fullName>
    </submittedName>
</protein>
<keyword evidence="6" id="KW-1185">Reference proteome</keyword>
<dbReference type="AlphaFoldDB" id="A0A642V3G8"/>
<dbReference type="VEuPathDB" id="FungiDB:TRICI_003590"/>
<dbReference type="SUPFAM" id="SSF48403">
    <property type="entry name" value="Ankyrin repeat"/>
    <property type="match status" value="1"/>
</dbReference>
<dbReference type="PANTHER" id="PTHR24180:SF53">
    <property type="entry name" value="ANKYRIN REPEAT-CONTAINING PROTEIN C105.02C"/>
    <property type="match status" value="1"/>
</dbReference>
<dbReference type="PROSITE" id="PS50088">
    <property type="entry name" value="ANK_REPEAT"/>
    <property type="match status" value="1"/>
</dbReference>
<dbReference type="EMBL" id="SWFS01000264">
    <property type="protein sequence ID" value="KAA8912125.1"/>
    <property type="molecule type" value="Genomic_DNA"/>
</dbReference>
<dbReference type="InterPro" id="IPR002110">
    <property type="entry name" value="Ankyrin_rpt"/>
</dbReference>
<proteinExistence type="predicted"/>
<evidence type="ECO:0000256" key="1">
    <source>
        <dbReference type="ARBA" id="ARBA00022737"/>
    </source>
</evidence>
<evidence type="ECO:0000313" key="5">
    <source>
        <dbReference type="EMBL" id="KAA8912125.1"/>
    </source>
</evidence>
<feature type="repeat" description="ANK" evidence="3">
    <location>
        <begin position="85"/>
        <end position="123"/>
    </location>
</feature>
<evidence type="ECO:0000256" key="4">
    <source>
        <dbReference type="SAM" id="MobiDB-lite"/>
    </source>
</evidence>
<keyword evidence="2 3" id="KW-0040">ANK repeat</keyword>
<dbReference type="Gene3D" id="1.25.40.20">
    <property type="entry name" value="Ankyrin repeat-containing domain"/>
    <property type="match status" value="1"/>
</dbReference>